<comment type="caution">
    <text evidence="2">The sequence shown here is derived from an EMBL/GenBank/DDBJ whole genome shotgun (WGS) entry which is preliminary data.</text>
</comment>
<keyword evidence="3" id="KW-1185">Reference proteome</keyword>
<dbReference type="InterPro" id="IPR012340">
    <property type="entry name" value="NA-bd_OB-fold"/>
</dbReference>
<dbReference type="InterPro" id="IPR013103">
    <property type="entry name" value="RVT_2"/>
</dbReference>
<organism evidence="2 3">
    <name type="scientific">Tanacetum coccineum</name>
    <dbReference type="NCBI Taxonomy" id="301880"/>
    <lineage>
        <taxon>Eukaryota</taxon>
        <taxon>Viridiplantae</taxon>
        <taxon>Streptophyta</taxon>
        <taxon>Embryophyta</taxon>
        <taxon>Tracheophyta</taxon>
        <taxon>Spermatophyta</taxon>
        <taxon>Magnoliopsida</taxon>
        <taxon>eudicotyledons</taxon>
        <taxon>Gunneridae</taxon>
        <taxon>Pentapetalae</taxon>
        <taxon>asterids</taxon>
        <taxon>campanulids</taxon>
        <taxon>Asterales</taxon>
        <taxon>Asteraceae</taxon>
        <taxon>Asteroideae</taxon>
        <taxon>Anthemideae</taxon>
        <taxon>Anthemidinae</taxon>
        <taxon>Tanacetum</taxon>
    </lineage>
</organism>
<dbReference type="Pfam" id="PF07727">
    <property type="entry name" value="RVT_2"/>
    <property type="match status" value="1"/>
</dbReference>
<protein>
    <submittedName>
        <fullName evidence="2">Ribonuclease H-like domain-containing protein</fullName>
    </submittedName>
</protein>
<evidence type="ECO:0000313" key="3">
    <source>
        <dbReference type="Proteomes" id="UP001151760"/>
    </source>
</evidence>
<proteinExistence type="predicted"/>
<sequence>MARFDNGFLSDLTVVRDNIILRVRIVRTWMQPMRNNPKVINMELIIMDEQDETGTSSLVLFKKEVKSLLNGVSAYQLLETRERNGKLDEFPYDFNQIIDRKYAFKINMDDWQSKKELPLWTVMKMSDDHEIINALIPLITSSKNRTNHKDHQNCLLACFLSEEEPKNITQALQDEIWVEAMQEELLQFKLQKVWVLVDLPYGKNEDGIYYDEVFAPVARIEAIRLYLAFASYMGFTIYQMDVKSAFLYGTIGEEVYVHQPLGFVDLAHPNKVYKGIKALYGLH</sequence>
<dbReference type="EMBL" id="BQNB010016286">
    <property type="protein sequence ID" value="GJT50018.1"/>
    <property type="molecule type" value="Genomic_DNA"/>
</dbReference>
<reference evidence="2" key="2">
    <citation type="submission" date="2022-01" db="EMBL/GenBank/DDBJ databases">
        <authorList>
            <person name="Yamashiro T."/>
            <person name="Shiraishi A."/>
            <person name="Satake H."/>
            <person name="Nakayama K."/>
        </authorList>
    </citation>
    <scope>NUCLEOTIDE SEQUENCE</scope>
</reference>
<reference evidence="2" key="1">
    <citation type="journal article" date="2022" name="Int. J. Mol. Sci.">
        <title>Draft Genome of Tanacetum Coccineum: Genomic Comparison of Closely Related Tanacetum-Family Plants.</title>
        <authorList>
            <person name="Yamashiro T."/>
            <person name="Shiraishi A."/>
            <person name="Nakayama K."/>
            <person name="Satake H."/>
        </authorList>
    </citation>
    <scope>NUCLEOTIDE SEQUENCE</scope>
</reference>
<dbReference type="Proteomes" id="UP001151760">
    <property type="component" value="Unassembled WGS sequence"/>
</dbReference>
<accession>A0ABQ5EGT4</accession>
<evidence type="ECO:0000259" key="1">
    <source>
        <dbReference type="Pfam" id="PF07727"/>
    </source>
</evidence>
<evidence type="ECO:0000313" key="2">
    <source>
        <dbReference type="EMBL" id="GJT50018.1"/>
    </source>
</evidence>
<feature type="domain" description="Reverse transcriptase Ty1/copia-type" evidence="1">
    <location>
        <begin position="206"/>
        <end position="282"/>
    </location>
</feature>
<dbReference type="Gene3D" id="2.40.50.140">
    <property type="entry name" value="Nucleic acid-binding proteins"/>
    <property type="match status" value="1"/>
</dbReference>
<name>A0ABQ5EGT4_9ASTR</name>
<gene>
    <name evidence="2" type="ORF">Tco_0976175</name>
</gene>